<proteinExistence type="predicted"/>
<reference evidence="1 2" key="1">
    <citation type="submission" date="2016-12" db="EMBL/GenBank/DDBJ databases">
        <title>The genomes of Aspergillus section Nigri reveals drivers in fungal speciation.</title>
        <authorList>
            <consortium name="DOE Joint Genome Institute"/>
            <person name="Vesth T.C."/>
            <person name="Nybo J."/>
            <person name="Theobald S."/>
            <person name="Brandl J."/>
            <person name="Frisvad J.C."/>
            <person name="Nielsen K.F."/>
            <person name="Lyhne E.K."/>
            <person name="Kogle M.E."/>
            <person name="Kuo A."/>
            <person name="Riley R."/>
            <person name="Clum A."/>
            <person name="Nolan M."/>
            <person name="Lipzen A."/>
            <person name="Salamov A."/>
            <person name="Henrissat B."/>
            <person name="Wiebenga A."/>
            <person name="De Vries R.P."/>
            <person name="Grigoriev I.V."/>
            <person name="Mortensen U.H."/>
            <person name="Andersen M.R."/>
            <person name="Baker S.E."/>
        </authorList>
    </citation>
    <scope>NUCLEOTIDE SEQUENCE [LARGE SCALE GENOMIC DNA]</scope>
    <source>
        <strain evidence="1 2">JOP 1030-1</strain>
    </source>
</reference>
<organism evidence="1 2">
    <name type="scientific">Aspergillus saccharolyticus JOP 1030-1</name>
    <dbReference type="NCBI Taxonomy" id="1450539"/>
    <lineage>
        <taxon>Eukaryota</taxon>
        <taxon>Fungi</taxon>
        <taxon>Dikarya</taxon>
        <taxon>Ascomycota</taxon>
        <taxon>Pezizomycotina</taxon>
        <taxon>Eurotiomycetes</taxon>
        <taxon>Eurotiomycetidae</taxon>
        <taxon>Eurotiales</taxon>
        <taxon>Aspergillaceae</taxon>
        <taxon>Aspergillus</taxon>
        <taxon>Aspergillus subgen. Circumdati</taxon>
    </lineage>
</organism>
<protein>
    <submittedName>
        <fullName evidence="1">Uncharacterized protein</fullName>
    </submittedName>
</protein>
<gene>
    <name evidence="1" type="ORF">BP01DRAFT_422540</name>
</gene>
<name>A0A318ZIH2_9EURO</name>
<dbReference type="GeneID" id="37080808"/>
<keyword evidence="2" id="KW-1185">Reference proteome</keyword>
<evidence type="ECO:0000313" key="1">
    <source>
        <dbReference type="EMBL" id="PYH46577.1"/>
    </source>
</evidence>
<dbReference type="EMBL" id="KZ821227">
    <property type="protein sequence ID" value="PYH46577.1"/>
    <property type="molecule type" value="Genomic_DNA"/>
</dbReference>
<dbReference type="OrthoDB" id="4509852at2759"/>
<dbReference type="RefSeq" id="XP_025432559.1">
    <property type="nucleotide sequence ID" value="XM_025579579.1"/>
</dbReference>
<dbReference type="Proteomes" id="UP000248349">
    <property type="component" value="Unassembled WGS sequence"/>
</dbReference>
<accession>A0A318ZIH2</accession>
<dbReference type="AlphaFoldDB" id="A0A318ZIH2"/>
<evidence type="ECO:0000313" key="2">
    <source>
        <dbReference type="Proteomes" id="UP000248349"/>
    </source>
</evidence>
<sequence>MARVAWTPEETAIAIVFDMWGIDHELIARLITERWSILMGVSPNDSVSQYGRTTKALEARLERIRLRSPVLWDGQEWNPDAVSEFLFSTADNDLVLNLLALSAADAHRIAQDPSVTLGAFSSLTSQADSSTRH</sequence>